<comment type="caution">
    <text evidence="1">The sequence shown here is derived from an EMBL/GenBank/DDBJ whole genome shotgun (WGS) entry which is preliminary data.</text>
</comment>
<dbReference type="Proteomes" id="UP000053237">
    <property type="component" value="Unassembled WGS sequence"/>
</dbReference>
<dbReference type="EMBL" id="CAIX01000024">
    <property type="protein sequence ID" value="CCI41747.1"/>
    <property type="molecule type" value="Genomic_DNA"/>
</dbReference>
<dbReference type="InParanoid" id="A0A024G4Z0"/>
<protein>
    <submittedName>
        <fullName evidence="1">Uncharacterized protein</fullName>
    </submittedName>
</protein>
<keyword evidence="2" id="KW-1185">Reference proteome</keyword>
<sequence length="343" mass="38026">MSGWFTEQVDVSMTSIHPSSFSSFEKQRRRNSVKTTTSNILIVEDERGGSIESIKALKQDTIRSASSTESERDMLEVSEIAFGYVYDYLFRNGHNDVLHLLQQSIETNAQLVKIYRQCVAKTSNGCDCGLEQKDLDGSLRTIDQLLEARLGLSGSSACSGNPKKIKKRKSGRPRTSRMFMAEVEKADAVKVITEDLINSANLLNTCIGSEQEQCAVAQSDDSCPRKSVRFGLPGRTPTKEYIFFRDTPPKFVTETLEDAIQINEKLRDELAKEPESSQDRYIELQSNDVSKYNVGQMIQNLGPDHNLTGVVTKVYGTRQCGSSGPGTIVIDTCIQGPVASSRL</sequence>
<dbReference type="AlphaFoldDB" id="A0A024G4Z0"/>
<organism evidence="1 2">
    <name type="scientific">Albugo candida</name>
    <dbReference type="NCBI Taxonomy" id="65357"/>
    <lineage>
        <taxon>Eukaryota</taxon>
        <taxon>Sar</taxon>
        <taxon>Stramenopiles</taxon>
        <taxon>Oomycota</taxon>
        <taxon>Peronosporomycetes</taxon>
        <taxon>Albuginales</taxon>
        <taxon>Albuginaceae</taxon>
        <taxon>Albugo</taxon>
    </lineage>
</organism>
<evidence type="ECO:0000313" key="2">
    <source>
        <dbReference type="Proteomes" id="UP000053237"/>
    </source>
</evidence>
<gene>
    <name evidence="1" type="ORF">BN9_025310</name>
</gene>
<accession>A0A024G4Z0</accession>
<name>A0A024G4Z0_9STRA</name>
<dbReference type="OrthoDB" id="110429at2759"/>
<reference evidence="1 2" key="1">
    <citation type="submission" date="2012-05" db="EMBL/GenBank/DDBJ databases">
        <title>Recombination and specialization in a pathogen metapopulation.</title>
        <authorList>
            <person name="Gardiner A."/>
            <person name="Kemen E."/>
            <person name="Schultz-Larsen T."/>
            <person name="MacLean D."/>
            <person name="Van Oosterhout C."/>
            <person name="Jones J.D.G."/>
        </authorList>
    </citation>
    <scope>NUCLEOTIDE SEQUENCE [LARGE SCALE GENOMIC DNA]</scope>
    <source>
        <strain evidence="1 2">Ac Nc2</strain>
    </source>
</reference>
<evidence type="ECO:0000313" key="1">
    <source>
        <dbReference type="EMBL" id="CCI41747.1"/>
    </source>
</evidence>
<proteinExistence type="predicted"/>